<dbReference type="Proteomes" id="UP000321533">
    <property type="component" value="Chromosome"/>
</dbReference>
<dbReference type="InterPro" id="IPR026444">
    <property type="entry name" value="Secre_tail"/>
</dbReference>
<protein>
    <submittedName>
        <fullName evidence="2">T9SS type A sorting domain-containing protein</fullName>
    </submittedName>
</protein>
<dbReference type="KEGG" id="pgin:FRZ67_05405"/>
<reference evidence="2 3" key="1">
    <citation type="journal article" date="2016" name="Int. J. Syst. Evol. Microbiol.">
        <title>Panacibacter ginsenosidivorans gen. nov., sp. nov., with ginsenoside converting activity isolated from soil of a ginseng field.</title>
        <authorList>
            <person name="Siddiqi M.Z."/>
            <person name="Muhammad Shafi S."/>
            <person name="Choi K.D."/>
            <person name="Im W.T."/>
        </authorList>
    </citation>
    <scope>NUCLEOTIDE SEQUENCE [LARGE SCALE GENOMIC DNA]</scope>
    <source>
        <strain evidence="2 3">Gsoil1550</strain>
    </source>
</reference>
<sequence>MPKFVPLKSLWKILFSFLHFDSASILFKPAIKCFSFQDNVFNFLKKKAVTPACVIFLFVIGIIPTKSFAQTNFSSGTWSSVSISSSCTSTTSNYILNATNATSGGNSTSNSFVASGKTVTITLPSGFTLSTITGGALNGNTIGTITATATTVSFSTPVSIAKGASFTIVLNGLTNNSAAGNYQLSMTIGNATGGNNIFTTSANSQFTITQNATISLTSAAGTNAQTPCINTAITNITYAIAGGGTGATVTGLPAGINGSYNAGVFTISGTPTAAAGTYNYTVNTTGTCTQTSANGSITIQPNATISLTSATGTEVQVTCINTAITNITYAIGGGGTGATVTGLPAGINGFYNAGVLTISGIPTAAAGTNNYTVNTTGTCTQTSANGSITIKPNATIILTSATGTDAQTPCINTAIINITYAIGGGGTGATVTGLPTGISGSYNAGVFTISGVPTAAAGTYNYTINTTGTCTQKSANGSITIKPDATISLTSFTGTDAQALCNNSPISAITYVIADGGTGAVTTGLPSGLTSSYNAGIFTISGTPNTAAGTYNYTVTTTGTCAQATANGSIIVKPQPQGSLSANGPFCSSGNGMLTWTSSAGTGPFTIIYNDGSSDQTQNNVISGTAFDLLTNPLGATNTYAIVSVTDNNGCESNTGFTNGSATIIVHQPVNITLQPSDETVCATFPATFQVNATGDNLMYQWYRNGSLLSDGGRISGAATNTLNYSQVSAANNGATYHVVVSGTSPCPSVTSVDAVLNVDQKIIINTQPVSQTICENQMVSFSIDATASDPLSYQWRKSGTDIPGETNSTLIISNVAASDAAEYDVIISGPAGYSCPTIFSTKATLTVNPLSVGGSVSGTSTVCSGSNNGTLTLSGQTGNVVRWESSTDGGATWTTIANTTTSQSYINLTQTTLYRAVVQSGVCSIANSSSATITVNPVSVGGSLGGTTSVCSGSNNGTLTLSGQTGNVVRWESSVNGGATWTTIANTTTLQSYTNLTQTIQYRAVVQSSVCSISNSSSAIITVNPISVGGAVSGAATVCSGSNSGTLTLSGQTGTIIRWESSTDGGITWTTITNTTTTQSYTNIIQTTQFRAVVQSGACSITNSSSATITANPVSIGGAVSGTATVCSGSNSGTLTLSGQTGNVVRWESSVNSGTTWTTIANTTTSQSYTNLTQTTQYRAIVQSGVCSIANSSSVIITVNPVSVGGTLTPSSAIGCSGSNNGSISLSGQTGSVIRWESSVNAGTSWTAISNTSTTQAYNNLTQTTIYRAVVQSGVCTVTANSSNAVIVVNPTFTPTVTATPVTICLGQSSIFSASGYSTATGPFAGGDFNNANPAGWSVTNNGVSINFPASADNQTTNPWSETNGPKTFNSVVYNSQLGGKFAIANGAETTTLETPVFSTIGLASASLQFYQAFNFNAGTTGKIEISLDGGVTYNTILQQYTGPSSFGTSNGGFSLVSIPLTNYLSQSNLRIRFSFNGTAGSNWAIDNVGIPDPYQPIAYKWTPATYLSVDTGRTVTATPTTAGTFTYNVNTLVGGCAGGNTNVTLTVNPLPAISASLTSQTICSGSSIMPVSFTSNISPTTYNWTRNNTAAVTGIAASGTGTISGVLTNTTSNPVTVTFTITPTANTCGGTPITISVIVNPVPQASISGSATICNGQSVTLSINVTGSNGLISGTLSDGTPFNGTAPTVLVNVAPTVTTTYTISSLTNGSCAAAGLTGSATVICPNGAAGLWTGAKDKDWFNCLNWADGKIPTTSVDVNIPSTAANVCNIDAANSPYASAYGNVAQSKSLTVDNNTLSFINASDSLITAGNVTIKNTGTINMTNGGKFEVQGSWDDQVSTAGLGFKDGIGNVILTGTVTQTISAAKQAELFYNLKINKTSGIASLAINVTVDNNLTLTKGAFATNNNLFTWSNISGSIVLPATYTDSYICTCNSDGSPVTPTGSNGFRIINVRGSSEQMFPVSSDFVSPNRMSLNMNNSTADDFTVVVGKGDIGGTSAPKVNRIWYVSEATPGGSTTTMKLYFTKRNWGVFPYGSAQDEVEDGFLWSDPHLVQKDNNNLFVNVATTGTADVPNYTGNAFNTEIYGRYFIDVSSDNQGNKNGITAFNKFSVVNIGNIILPVTLTNIKAYQKNNTIDIDWTALNELNMDHYEVERSANGTSFNTIENVDARNNDIAENYYTVHDTRPVLGNNFYRIKAVNKNGEVSYSVIVVVNIGTAKSSVTVQPNPVFNKIINLQLNNVAAGNYTIVISNMSGQQIYNQKIEHGGGNAMQQIILPSSIARGVYIVSVFNKVATYNIHVVIE</sequence>
<evidence type="ECO:0000259" key="1">
    <source>
        <dbReference type="PROSITE" id="PS50835"/>
    </source>
</evidence>
<dbReference type="InterPro" id="IPR013783">
    <property type="entry name" value="Ig-like_fold"/>
</dbReference>
<dbReference type="InterPro" id="IPR007110">
    <property type="entry name" value="Ig-like_dom"/>
</dbReference>
<dbReference type="InterPro" id="IPR036179">
    <property type="entry name" value="Ig-like_dom_sf"/>
</dbReference>
<dbReference type="Gene3D" id="2.60.40.10">
    <property type="entry name" value="Immunoglobulins"/>
    <property type="match status" value="5"/>
</dbReference>
<name>A0A5B8V5J2_9BACT</name>
<keyword evidence="3" id="KW-1185">Reference proteome</keyword>
<dbReference type="EMBL" id="CP042435">
    <property type="protein sequence ID" value="QEC66767.1"/>
    <property type="molecule type" value="Genomic_DNA"/>
</dbReference>
<gene>
    <name evidence="2" type="ORF">FRZ67_05405</name>
</gene>
<accession>A0A5B8V5J2</accession>
<dbReference type="SUPFAM" id="SSF50939">
    <property type="entry name" value="Sialidases"/>
    <property type="match status" value="1"/>
</dbReference>
<evidence type="ECO:0000313" key="2">
    <source>
        <dbReference type="EMBL" id="QEC66767.1"/>
    </source>
</evidence>
<dbReference type="PROSITE" id="PS50835">
    <property type="entry name" value="IG_LIKE"/>
    <property type="match status" value="1"/>
</dbReference>
<dbReference type="NCBIfam" id="TIGR04183">
    <property type="entry name" value="Por_Secre_tail"/>
    <property type="match status" value="1"/>
</dbReference>
<dbReference type="RefSeq" id="WP_147188567.1">
    <property type="nucleotide sequence ID" value="NZ_CP042435.1"/>
</dbReference>
<dbReference type="InterPro" id="IPR036278">
    <property type="entry name" value="Sialidase_sf"/>
</dbReference>
<proteinExistence type="predicted"/>
<dbReference type="SUPFAM" id="SSF48726">
    <property type="entry name" value="Immunoglobulin"/>
    <property type="match status" value="2"/>
</dbReference>
<feature type="domain" description="Ig-like" evidence="1">
    <location>
        <begin position="748"/>
        <end position="847"/>
    </location>
</feature>
<dbReference type="OrthoDB" id="3333873at2"/>
<dbReference type="Gene3D" id="2.60.120.260">
    <property type="entry name" value="Galactose-binding domain-like"/>
    <property type="match status" value="1"/>
</dbReference>
<evidence type="ECO:0000313" key="3">
    <source>
        <dbReference type="Proteomes" id="UP000321533"/>
    </source>
</evidence>
<organism evidence="2 3">
    <name type="scientific">Panacibacter ginsenosidivorans</name>
    <dbReference type="NCBI Taxonomy" id="1813871"/>
    <lineage>
        <taxon>Bacteria</taxon>
        <taxon>Pseudomonadati</taxon>
        <taxon>Bacteroidota</taxon>
        <taxon>Chitinophagia</taxon>
        <taxon>Chitinophagales</taxon>
        <taxon>Chitinophagaceae</taxon>
        <taxon>Panacibacter</taxon>
    </lineage>
</organism>